<proteinExistence type="predicted"/>
<evidence type="ECO:0000313" key="2">
    <source>
        <dbReference type="EMBL" id="GAI91869.1"/>
    </source>
</evidence>
<accession>X1UHM0</accession>
<organism evidence="2">
    <name type="scientific">marine sediment metagenome</name>
    <dbReference type="NCBI Taxonomy" id="412755"/>
    <lineage>
        <taxon>unclassified sequences</taxon>
        <taxon>metagenomes</taxon>
        <taxon>ecological metagenomes</taxon>
    </lineage>
</organism>
<dbReference type="AlphaFoldDB" id="X1UHM0"/>
<dbReference type="GO" id="GO:0003677">
    <property type="term" value="F:DNA binding"/>
    <property type="evidence" value="ECO:0007669"/>
    <property type="project" value="InterPro"/>
</dbReference>
<evidence type="ECO:0000256" key="1">
    <source>
        <dbReference type="SAM" id="MobiDB-lite"/>
    </source>
</evidence>
<dbReference type="InterPro" id="IPR011010">
    <property type="entry name" value="DNA_brk_join_enz"/>
</dbReference>
<dbReference type="SUPFAM" id="SSF56349">
    <property type="entry name" value="DNA breaking-rejoining enzymes"/>
    <property type="match status" value="1"/>
</dbReference>
<feature type="region of interest" description="Disordered" evidence="1">
    <location>
        <begin position="1"/>
        <end position="29"/>
    </location>
</feature>
<sequence>MVKRRSKRKTTEKQRKNNGKTLHPALENLKERLSSPRLRAAGTISTYLETGAKFLSGLGKDQKPTDSDFRRYFIRRREQGISERTLRKEFFHLKKLALANTWDWPFTADDTPYPEDEESAPALLPEQVEQLIKARARLSKAERFYLAIATTWVVRREELSRIKKRDYDDSTFLIHTAKHGRPVRHLIPDCLHQVFADYR</sequence>
<comment type="caution">
    <text evidence="2">The sequence shown here is derived from an EMBL/GenBank/DDBJ whole genome shotgun (WGS) entry which is preliminary data.</text>
</comment>
<name>X1UHM0_9ZZZZ</name>
<feature type="non-terminal residue" evidence="2">
    <location>
        <position position="199"/>
    </location>
</feature>
<evidence type="ECO:0008006" key="3">
    <source>
        <dbReference type="Google" id="ProtNLM"/>
    </source>
</evidence>
<dbReference type="EMBL" id="BARW01020461">
    <property type="protein sequence ID" value="GAI91869.1"/>
    <property type="molecule type" value="Genomic_DNA"/>
</dbReference>
<reference evidence="2" key="1">
    <citation type="journal article" date="2014" name="Front. Microbiol.">
        <title>High frequency of phylogenetically diverse reductive dehalogenase-homologous genes in deep subseafloor sedimentary metagenomes.</title>
        <authorList>
            <person name="Kawai M."/>
            <person name="Futagami T."/>
            <person name="Toyoda A."/>
            <person name="Takaki Y."/>
            <person name="Nishi S."/>
            <person name="Hori S."/>
            <person name="Arai W."/>
            <person name="Tsubouchi T."/>
            <person name="Morono Y."/>
            <person name="Uchiyama I."/>
            <person name="Ito T."/>
            <person name="Fujiyama A."/>
            <person name="Inagaki F."/>
            <person name="Takami H."/>
        </authorList>
    </citation>
    <scope>NUCLEOTIDE SEQUENCE</scope>
    <source>
        <strain evidence="2">Expedition CK06-06</strain>
    </source>
</reference>
<gene>
    <name evidence="2" type="ORF">S12H4_34563</name>
</gene>
<protein>
    <recommendedName>
        <fullName evidence="3">Tyr recombinase domain-containing protein</fullName>
    </recommendedName>
</protein>